<evidence type="ECO:0000313" key="1">
    <source>
        <dbReference type="EMBL" id="SKC89794.1"/>
    </source>
</evidence>
<dbReference type="RefSeq" id="WP_079495668.1">
    <property type="nucleotide sequence ID" value="NZ_FUZT01000020.1"/>
</dbReference>
<dbReference type="OrthoDB" id="1707914at2"/>
<dbReference type="InterPro" id="IPR007342">
    <property type="entry name" value="PsuG"/>
</dbReference>
<dbReference type="STRING" id="36842.SAMN02194393_05075"/>
<keyword evidence="1" id="KW-0378">Hydrolase</keyword>
<dbReference type="GO" id="GO:0016798">
    <property type="term" value="F:hydrolase activity, acting on glycosyl bonds"/>
    <property type="evidence" value="ECO:0007669"/>
    <property type="project" value="UniProtKB-KW"/>
</dbReference>
<dbReference type="GO" id="GO:0004730">
    <property type="term" value="F:pseudouridylate synthase activity"/>
    <property type="evidence" value="ECO:0007669"/>
    <property type="project" value="InterPro"/>
</dbReference>
<organism evidence="1 2">
    <name type="scientific">Maledivibacter halophilus</name>
    <dbReference type="NCBI Taxonomy" id="36842"/>
    <lineage>
        <taxon>Bacteria</taxon>
        <taxon>Bacillati</taxon>
        <taxon>Bacillota</taxon>
        <taxon>Clostridia</taxon>
        <taxon>Peptostreptococcales</taxon>
        <taxon>Caminicellaceae</taxon>
        <taxon>Maledivibacter</taxon>
    </lineage>
</organism>
<protein>
    <submittedName>
        <fullName evidence="1">Pseudouridine-5'-phosphate glycosidase (PseudoU degradation)</fullName>
    </submittedName>
</protein>
<evidence type="ECO:0000313" key="2">
    <source>
        <dbReference type="Proteomes" id="UP000190285"/>
    </source>
</evidence>
<keyword evidence="1" id="KW-0326">Glycosidase</keyword>
<reference evidence="1 2" key="1">
    <citation type="submission" date="2017-02" db="EMBL/GenBank/DDBJ databases">
        <authorList>
            <person name="Peterson S.W."/>
        </authorList>
    </citation>
    <scope>NUCLEOTIDE SEQUENCE [LARGE SCALE GENOMIC DNA]</scope>
    <source>
        <strain evidence="1 2">M1</strain>
    </source>
</reference>
<gene>
    <name evidence="1" type="ORF">SAMN02194393_05075</name>
</gene>
<dbReference type="Gene3D" id="3.40.1790.10">
    <property type="entry name" value="Indigoidine synthase domain"/>
    <property type="match status" value="1"/>
</dbReference>
<keyword evidence="2" id="KW-1185">Reference proteome</keyword>
<name>A0A1T5MP47_9FIRM</name>
<dbReference type="AlphaFoldDB" id="A0A1T5MP47"/>
<dbReference type="EMBL" id="FUZT01000020">
    <property type="protein sequence ID" value="SKC89794.1"/>
    <property type="molecule type" value="Genomic_DNA"/>
</dbReference>
<dbReference type="Proteomes" id="UP000190285">
    <property type="component" value="Unassembled WGS sequence"/>
</dbReference>
<dbReference type="InterPro" id="IPR022830">
    <property type="entry name" value="Indigdn_synthA-like"/>
</dbReference>
<dbReference type="SUPFAM" id="SSF110581">
    <property type="entry name" value="Indigoidine synthase A-like"/>
    <property type="match status" value="1"/>
</dbReference>
<dbReference type="Pfam" id="PF04227">
    <property type="entry name" value="Indigoidine_A"/>
    <property type="match status" value="1"/>
</dbReference>
<accession>A0A1T5MP47</accession>
<proteinExistence type="predicted"/>
<sequence length="274" mass="30399">MNSMAGNNKKNYLVETALLGHGLISVKSDDIISQWPKGAVLAWIEGGQPKIGNIEEFLLAKESINNWKRFDGLKLKEKFNKNTNAYLTASGTMVIAKKTGYPVVVTAGIGGIGDIKAERLCYDLPALSQLGITLVATSPKDMLDIPATLSWLKDNGVKIFGVNTKYCNGYIMKLDDYKLSVNLSYEDLNKMPYGCNLILNPIKEEKRLKNKYFLDEAIKSGKKAELEGTHYHPVANACFDRLSLGLSSKIQFDALISNIEIAELITNRKLKFND</sequence>